<comment type="caution">
    <text evidence="1">The sequence shown here is derived from an EMBL/GenBank/DDBJ whole genome shotgun (WGS) entry which is preliminary data.</text>
</comment>
<dbReference type="AlphaFoldDB" id="A0A644XK10"/>
<gene>
    <name evidence="1" type="ORF">SDC9_62695</name>
</gene>
<dbReference type="EMBL" id="VSSQ01002589">
    <property type="protein sequence ID" value="MPM16317.1"/>
    <property type="molecule type" value="Genomic_DNA"/>
</dbReference>
<protein>
    <submittedName>
        <fullName evidence="1">Uncharacterized protein</fullName>
    </submittedName>
</protein>
<sequence>MQKHNILKDTLICKNCGAKMFPCAFDKEQQKITYKCIVIACGHTEEHCFQDVTMAPTEQYEYFCLNDEGTATWKCYCHGYCEFDIDSLMEKDFSKFVDDGCILAQTYDEVEDDFDYADGEGKEKLRKILTVLDAGQLSKLLEEQLSEVAPEDFEGDYIQALVTQFKINLTTTDDSSYSFDAFIDEILEMISDLFGISVDIYGIMEE</sequence>
<evidence type="ECO:0000313" key="1">
    <source>
        <dbReference type="EMBL" id="MPM16317.1"/>
    </source>
</evidence>
<name>A0A644XK10_9ZZZZ</name>
<accession>A0A644XK10</accession>
<organism evidence="1">
    <name type="scientific">bioreactor metagenome</name>
    <dbReference type="NCBI Taxonomy" id="1076179"/>
    <lineage>
        <taxon>unclassified sequences</taxon>
        <taxon>metagenomes</taxon>
        <taxon>ecological metagenomes</taxon>
    </lineage>
</organism>
<proteinExistence type="predicted"/>
<reference evidence="1" key="1">
    <citation type="submission" date="2019-08" db="EMBL/GenBank/DDBJ databases">
        <authorList>
            <person name="Kucharzyk K."/>
            <person name="Murdoch R.W."/>
            <person name="Higgins S."/>
            <person name="Loffler F."/>
        </authorList>
    </citation>
    <scope>NUCLEOTIDE SEQUENCE</scope>
</reference>